<keyword evidence="4" id="KW-0597">Phosphoprotein</keyword>
<evidence type="ECO:0000256" key="6">
    <source>
        <dbReference type="ARBA" id="ARBA00022990"/>
    </source>
</evidence>
<dbReference type="GO" id="GO:0030659">
    <property type="term" value="C:cytoplasmic vesicle membrane"/>
    <property type="evidence" value="ECO:0007669"/>
    <property type="project" value="UniProtKB-SubCell"/>
</dbReference>
<dbReference type="PRINTS" id="PR00196">
    <property type="entry name" value="ANNEXIN"/>
</dbReference>
<dbReference type="Pfam" id="PF00191">
    <property type="entry name" value="Annexin"/>
    <property type="match status" value="4"/>
</dbReference>
<dbReference type="AlphaFoldDB" id="A0AAD9J2Y8"/>
<proteinExistence type="inferred from homology"/>
<keyword evidence="6" id="KW-0007">Acetylation</keyword>
<dbReference type="EMBL" id="JAODUP010000667">
    <property type="protein sequence ID" value="KAK2145647.1"/>
    <property type="molecule type" value="Genomic_DNA"/>
</dbReference>
<keyword evidence="7" id="KW-0041">Annexin</keyword>
<organism evidence="8 9">
    <name type="scientific">Paralvinella palmiformis</name>
    <dbReference type="NCBI Taxonomy" id="53620"/>
    <lineage>
        <taxon>Eukaryota</taxon>
        <taxon>Metazoa</taxon>
        <taxon>Spiralia</taxon>
        <taxon>Lophotrochozoa</taxon>
        <taxon>Annelida</taxon>
        <taxon>Polychaeta</taxon>
        <taxon>Sedentaria</taxon>
        <taxon>Canalipalpata</taxon>
        <taxon>Terebellida</taxon>
        <taxon>Terebelliformia</taxon>
        <taxon>Alvinellidae</taxon>
        <taxon>Paralvinella</taxon>
    </lineage>
</organism>
<evidence type="ECO:0000256" key="3">
    <source>
        <dbReference type="ARBA" id="ARBA00007831"/>
    </source>
</evidence>
<dbReference type="InterPro" id="IPR037104">
    <property type="entry name" value="Annexin_sf"/>
</dbReference>
<evidence type="ECO:0000256" key="1">
    <source>
        <dbReference type="ARBA" id="ARBA00004284"/>
    </source>
</evidence>
<dbReference type="Proteomes" id="UP001208570">
    <property type="component" value="Unassembled WGS sequence"/>
</dbReference>
<evidence type="ECO:0000313" key="9">
    <source>
        <dbReference type="Proteomes" id="UP001208570"/>
    </source>
</evidence>
<dbReference type="GO" id="GO:0005509">
    <property type="term" value="F:calcium ion binding"/>
    <property type="evidence" value="ECO:0007669"/>
    <property type="project" value="InterPro"/>
</dbReference>
<dbReference type="InterPro" id="IPR018502">
    <property type="entry name" value="Annexin_repeat"/>
</dbReference>
<name>A0AAD9J2Y8_9ANNE</name>
<keyword evidence="5" id="KW-0677">Repeat</keyword>
<dbReference type="FunFam" id="1.10.220.10:FF:000003">
    <property type="entry name" value="Annexin"/>
    <property type="match status" value="1"/>
</dbReference>
<dbReference type="SMART" id="SM00335">
    <property type="entry name" value="ANX"/>
    <property type="match status" value="4"/>
</dbReference>
<comment type="similarity">
    <text evidence="3">Belongs to the annexin family.</text>
</comment>
<comment type="caution">
    <text evidence="8">The sequence shown here is derived from an EMBL/GenBank/DDBJ whole genome shotgun (WGS) entry which is preliminary data.</text>
</comment>
<evidence type="ECO:0000256" key="5">
    <source>
        <dbReference type="ARBA" id="ARBA00022737"/>
    </source>
</evidence>
<dbReference type="SUPFAM" id="SSF47874">
    <property type="entry name" value="Annexin"/>
    <property type="match status" value="1"/>
</dbReference>
<dbReference type="PANTHER" id="PTHR10502:SF102">
    <property type="entry name" value="ANNEXIN B11"/>
    <property type="match status" value="1"/>
</dbReference>
<evidence type="ECO:0000256" key="4">
    <source>
        <dbReference type="ARBA" id="ARBA00022553"/>
    </source>
</evidence>
<dbReference type="PANTHER" id="PTHR10502">
    <property type="entry name" value="ANNEXIN"/>
    <property type="match status" value="1"/>
</dbReference>
<dbReference type="PROSITE" id="PS51897">
    <property type="entry name" value="ANNEXIN_2"/>
    <property type="match status" value="4"/>
</dbReference>
<keyword evidence="9" id="KW-1185">Reference proteome</keyword>
<dbReference type="FunFam" id="1.10.220.10:FF:000005">
    <property type="entry name" value="Annexin"/>
    <property type="match status" value="1"/>
</dbReference>
<dbReference type="FunFam" id="1.10.220.10:FF:000001">
    <property type="entry name" value="Annexin"/>
    <property type="match status" value="1"/>
</dbReference>
<comment type="subcellular location">
    <subcellularLocation>
        <location evidence="1">Cytoplasmic vesicle membrane</location>
        <topology evidence="1">Peripheral membrane protein</topology>
    </subcellularLocation>
    <subcellularLocation>
        <location evidence="2">Cytoplasmic vesicle</location>
        <location evidence="2">Secretory vesicle</location>
    </subcellularLocation>
</comment>
<dbReference type="GO" id="GO:0001786">
    <property type="term" value="F:phosphatidylserine binding"/>
    <property type="evidence" value="ECO:0007669"/>
    <property type="project" value="TreeGrafter"/>
</dbReference>
<dbReference type="GO" id="GO:0005634">
    <property type="term" value="C:nucleus"/>
    <property type="evidence" value="ECO:0007669"/>
    <property type="project" value="TreeGrafter"/>
</dbReference>
<dbReference type="InterPro" id="IPR002391">
    <property type="entry name" value="ANX4"/>
</dbReference>
<dbReference type="GO" id="GO:0005886">
    <property type="term" value="C:plasma membrane"/>
    <property type="evidence" value="ECO:0007669"/>
    <property type="project" value="TreeGrafter"/>
</dbReference>
<dbReference type="InterPro" id="IPR001464">
    <property type="entry name" value="Annexin"/>
</dbReference>
<dbReference type="Gene3D" id="1.10.220.10">
    <property type="entry name" value="Annexin"/>
    <property type="match status" value="4"/>
</dbReference>
<evidence type="ECO:0000256" key="2">
    <source>
        <dbReference type="ARBA" id="ARBA00004398"/>
    </source>
</evidence>
<protein>
    <recommendedName>
        <fullName evidence="10">Annexin</fullName>
    </recommendedName>
</protein>
<sequence length="315" mass="36402">MYYPRNRPIQRNPRFNPEQAVRELKHAMEIKGCNEEVVIRILTDHNNAQRQEIKNKYRSIFGKELDKDLKKELKGKLESVVVALLTPPREYLVHELRNAMKGLGTDEQTLIDIMMPRTNREVKILKDTYKQVYGRDLDKDIHSETSGQFREVMLAQAQGNRDTTEDVMVAIRDAEELTLAAREKKWDSDSVLYRIMFQRSHAQLRAIFKLYENATGQDIEDSIKQKTKGDLENSLIGLARSAKGIRYFYATRLYEAMKGKGINDDVVIRTFVSRSEIDLARVAEEYQRLFHNSLSSAVAADTKGSYQTILLRLLA</sequence>
<reference evidence="8" key="1">
    <citation type="journal article" date="2023" name="Mol. Biol. Evol.">
        <title>Third-Generation Sequencing Reveals the Adaptive Role of the Epigenome in Three Deep-Sea Polychaetes.</title>
        <authorList>
            <person name="Perez M."/>
            <person name="Aroh O."/>
            <person name="Sun Y."/>
            <person name="Lan Y."/>
            <person name="Juniper S.K."/>
            <person name="Young C.R."/>
            <person name="Angers B."/>
            <person name="Qian P.Y."/>
        </authorList>
    </citation>
    <scope>NUCLEOTIDE SEQUENCE</scope>
    <source>
        <strain evidence="8">P08H-3</strain>
    </source>
</reference>
<evidence type="ECO:0000256" key="7">
    <source>
        <dbReference type="ARBA" id="ARBA00023216"/>
    </source>
</evidence>
<evidence type="ECO:0008006" key="10">
    <source>
        <dbReference type="Google" id="ProtNLM"/>
    </source>
</evidence>
<evidence type="ECO:0000313" key="8">
    <source>
        <dbReference type="EMBL" id="KAK2145647.1"/>
    </source>
</evidence>
<dbReference type="PRINTS" id="PR00200">
    <property type="entry name" value="ANNEXINIV"/>
</dbReference>
<dbReference type="GO" id="GO:0030133">
    <property type="term" value="C:transport vesicle"/>
    <property type="evidence" value="ECO:0007669"/>
    <property type="project" value="UniProtKB-SubCell"/>
</dbReference>
<dbReference type="GO" id="GO:0005544">
    <property type="term" value="F:calcium-dependent phospholipid binding"/>
    <property type="evidence" value="ECO:0007669"/>
    <property type="project" value="InterPro"/>
</dbReference>
<gene>
    <name evidence="8" type="ORF">LSH36_667g01067</name>
</gene>
<accession>A0AAD9J2Y8</accession>